<keyword evidence="3 6" id="KW-0812">Transmembrane</keyword>
<organism evidence="7 8">
    <name type="scientific">Candidatus Aquarickettsia rohweri</name>
    <dbReference type="NCBI Taxonomy" id="2602574"/>
    <lineage>
        <taxon>Bacteria</taxon>
        <taxon>Pseudomonadati</taxon>
        <taxon>Pseudomonadota</taxon>
        <taxon>Alphaproteobacteria</taxon>
        <taxon>Rickettsiales</taxon>
        <taxon>Candidatus Midichloriaceae</taxon>
        <taxon>Candidatus Aquarickettsia</taxon>
    </lineage>
</organism>
<gene>
    <name evidence="7" type="ORF">EIC27_05235</name>
</gene>
<evidence type="ECO:0000313" key="8">
    <source>
        <dbReference type="Proteomes" id="UP000279470"/>
    </source>
</evidence>
<evidence type="ECO:0000256" key="1">
    <source>
        <dbReference type="ARBA" id="ARBA00004141"/>
    </source>
</evidence>
<keyword evidence="8" id="KW-1185">Reference proteome</keyword>
<dbReference type="AlphaFoldDB" id="A0A3S0FLE8"/>
<dbReference type="Proteomes" id="UP000279470">
    <property type="component" value="Unassembled WGS sequence"/>
</dbReference>
<reference evidence="8" key="1">
    <citation type="submission" date="2018-11" db="EMBL/GenBank/DDBJ databases">
        <title>Phylogenetic, genomic, and biogeographic characterization of a novel and ubiquitous marine invertebrate-associated Rickettsiales parasite, Candidatus Marinoinvertebrata rohwerii, gen. nov., sp. nov.</title>
        <authorList>
            <person name="Klinges J.G."/>
            <person name="Rosales S.M."/>
            <person name="Mcminds R."/>
            <person name="Shaver E.C."/>
            <person name="Shantz A."/>
            <person name="Peters E.C."/>
            <person name="Burkepile D.E."/>
            <person name="Silliman B.R."/>
            <person name="Vega Thurber R.L."/>
        </authorList>
    </citation>
    <scope>NUCLEOTIDE SEQUENCE [LARGE SCALE GENOMIC DNA]</scope>
    <source>
        <strain evidence="8">a_cerv_44</strain>
    </source>
</reference>
<feature type="transmembrane region" description="Helical" evidence="6">
    <location>
        <begin position="23"/>
        <end position="48"/>
    </location>
</feature>
<proteinExistence type="inferred from homology"/>
<feature type="transmembrane region" description="Helical" evidence="6">
    <location>
        <begin position="90"/>
        <end position="109"/>
    </location>
</feature>
<dbReference type="Pfam" id="PF01027">
    <property type="entry name" value="Bax1-I"/>
    <property type="match status" value="1"/>
</dbReference>
<dbReference type="RefSeq" id="WP_126045053.1">
    <property type="nucleotide sequence ID" value="NZ_RXFM01000075.1"/>
</dbReference>
<feature type="transmembrane region" description="Helical" evidence="6">
    <location>
        <begin position="60"/>
        <end position="78"/>
    </location>
</feature>
<keyword evidence="5 6" id="KW-0472">Membrane</keyword>
<dbReference type="PANTHER" id="PTHR23291:SF50">
    <property type="entry name" value="PROTEIN LIFEGUARD 4"/>
    <property type="match status" value="1"/>
</dbReference>
<feature type="transmembrane region" description="Helical" evidence="6">
    <location>
        <begin position="172"/>
        <end position="189"/>
    </location>
</feature>
<dbReference type="GO" id="GO:0005886">
    <property type="term" value="C:plasma membrane"/>
    <property type="evidence" value="ECO:0007669"/>
    <property type="project" value="TreeGrafter"/>
</dbReference>
<dbReference type="CDD" id="cd10432">
    <property type="entry name" value="BI-1-like_bacterial"/>
    <property type="match status" value="1"/>
</dbReference>
<dbReference type="InterPro" id="IPR006214">
    <property type="entry name" value="Bax_inhibitor_1-related"/>
</dbReference>
<evidence type="ECO:0000256" key="2">
    <source>
        <dbReference type="ARBA" id="ARBA00010350"/>
    </source>
</evidence>
<evidence type="ECO:0000313" key="7">
    <source>
        <dbReference type="EMBL" id="RST63753.1"/>
    </source>
</evidence>
<evidence type="ECO:0000256" key="3">
    <source>
        <dbReference type="ARBA" id="ARBA00022692"/>
    </source>
</evidence>
<feature type="transmembrane region" description="Helical" evidence="6">
    <location>
        <begin position="210"/>
        <end position="233"/>
    </location>
</feature>
<dbReference type="PANTHER" id="PTHR23291">
    <property type="entry name" value="BAX INHIBITOR-RELATED"/>
    <property type="match status" value="1"/>
</dbReference>
<comment type="caution">
    <text evidence="7">The sequence shown here is derived from an EMBL/GenBank/DDBJ whole genome shotgun (WGS) entry which is preliminary data.</text>
</comment>
<protein>
    <submittedName>
        <fullName evidence="7">Bax inhibitor-1/YccA family protein</fullName>
    </submittedName>
</protein>
<dbReference type="OrthoDB" id="9793828at2"/>
<comment type="subcellular location">
    <subcellularLocation>
        <location evidence="1">Membrane</location>
        <topology evidence="1">Multi-pass membrane protein</topology>
    </subcellularLocation>
</comment>
<accession>A0A3S0FLE8</accession>
<evidence type="ECO:0000256" key="4">
    <source>
        <dbReference type="ARBA" id="ARBA00022989"/>
    </source>
</evidence>
<name>A0A3S0FLE8_9RICK</name>
<keyword evidence="4 6" id="KW-1133">Transmembrane helix</keyword>
<evidence type="ECO:0000256" key="6">
    <source>
        <dbReference type="RuleBase" id="RU004379"/>
    </source>
</evidence>
<sequence length="238" mass="26272">MVDYTNYAQSNVQRPGYNEGLRVYMLSVFQNMGIALVITALVAMFTASSPGLMNAIFSTPLQWVVMLAPLGMVFFMSAKIMSMSVSGARTSLWVFSGLMGLSLSSIFYVYTSESIAKTFFITASLFGAMALYGHTTKKDLTGMGSFLMMGVIGIFIASFANMFFQSSALSNVLSYVGVIVFTLLTAYDVQMLKSVYYQMGNASNEVAQKTSIYGALNLYMDFINLFIFLLRIFGVRRD</sequence>
<feature type="transmembrane region" description="Helical" evidence="6">
    <location>
        <begin position="146"/>
        <end position="166"/>
    </location>
</feature>
<evidence type="ECO:0000256" key="5">
    <source>
        <dbReference type="ARBA" id="ARBA00023136"/>
    </source>
</evidence>
<comment type="similarity">
    <text evidence="2 6">Belongs to the BI1 family.</text>
</comment>
<dbReference type="EMBL" id="RXFM01000075">
    <property type="protein sequence ID" value="RST63753.1"/>
    <property type="molecule type" value="Genomic_DNA"/>
</dbReference>